<reference evidence="2 3" key="1">
    <citation type="submission" date="2019-03" db="EMBL/GenBank/DDBJ databases">
        <title>Genomic Encyclopedia of Type Strains, Phase IV (KMG-IV): sequencing the most valuable type-strain genomes for metagenomic binning, comparative biology and taxonomic classification.</title>
        <authorList>
            <person name="Goeker M."/>
        </authorList>
    </citation>
    <scope>NUCLEOTIDE SEQUENCE [LARGE SCALE GENOMIC DNA]</scope>
    <source>
        <strain evidence="2 3">DSM 11901</strain>
    </source>
</reference>
<dbReference type="PANTHER" id="PTHR30203:SF24">
    <property type="entry name" value="BLR4935 PROTEIN"/>
    <property type="match status" value="1"/>
</dbReference>
<dbReference type="AlphaFoldDB" id="A0A4R6R7N4"/>
<dbReference type="InterPro" id="IPR010131">
    <property type="entry name" value="MdtP/NodT-like"/>
</dbReference>
<dbReference type="RefSeq" id="WP_133609662.1">
    <property type="nucleotide sequence ID" value="NZ_SNXW01000007.1"/>
</dbReference>
<evidence type="ECO:0000256" key="1">
    <source>
        <dbReference type="ARBA" id="ARBA00007613"/>
    </source>
</evidence>
<dbReference type="Pfam" id="PF02321">
    <property type="entry name" value="OEP"/>
    <property type="match status" value="1"/>
</dbReference>
<name>A0A4R6R7N4_9BURK</name>
<gene>
    <name evidence="2" type="ORF">EV672_10716</name>
</gene>
<comment type="similarity">
    <text evidence="1">Belongs to the outer membrane factor (OMF) (TC 1.B.17) family.</text>
</comment>
<dbReference type="GO" id="GO:0015562">
    <property type="term" value="F:efflux transmembrane transporter activity"/>
    <property type="evidence" value="ECO:0007669"/>
    <property type="project" value="InterPro"/>
</dbReference>
<evidence type="ECO:0000313" key="3">
    <source>
        <dbReference type="Proteomes" id="UP000294593"/>
    </source>
</evidence>
<keyword evidence="3" id="KW-1185">Reference proteome</keyword>
<dbReference type="Gene3D" id="1.20.1600.10">
    <property type="entry name" value="Outer membrane efflux proteins (OEP)"/>
    <property type="match status" value="1"/>
</dbReference>
<organism evidence="2 3">
    <name type="scientific">Aquabacterium commune</name>
    <dbReference type="NCBI Taxonomy" id="70586"/>
    <lineage>
        <taxon>Bacteria</taxon>
        <taxon>Pseudomonadati</taxon>
        <taxon>Pseudomonadota</taxon>
        <taxon>Betaproteobacteria</taxon>
        <taxon>Burkholderiales</taxon>
        <taxon>Aquabacterium</taxon>
    </lineage>
</organism>
<proteinExistence type="inferred from homology"/>
<dbReference type="EMBL" id="SNXW01000007">
    <property type="protein sequence ID" value="TDP81586.1"/>
    <property type="molecule type" value="Genomic_DNA"/>
</dbReference>
<dbReference type="Proteomes" id="UP000294593">
    <property type="component" value="Unassembled WGS sequence"/>
</dbReference>
<dbReference type="OrthoDB" id="7616984at2"/>
<dbReference type="SUPFAM" id="SSF56954">
    <property type="entry name" value="Outer membrane efflux proteins (OEP)"/>
    <property type="match status" value="1"/>
</dbReference>
<sequence length="461" mass="50647">MKQGLDRAFGQAMDPLLRLTRVLAVLALIAAAAAVLLLLLFMPAQAHAEDTHALPPDAAVTEALQRSPAWRVALQRHQAERSRGAAVVANPNDWTPSASWAQRQARADVGAASPASGDVRTREWSLGLSRGLRLPAKAEAASAAGQGQQARADAQLAMAWHELARTWLEDAVGVLQASRQEQLLSAQLRLWEQQHQAATRRHALGDAARQELVLLDAGRAQAQSQWLQAQQRWQAAQGVWRSRYPGLPLPLSLPQASTPSDTVPSPQDVPVTVSEALEATWLDAHPQWRLARLEADAAEAQARLAEAERQPDPTVGVQLGRERSGAERILGVNVSWPLGSAARSLQSQAQWADAQAARAQEGEVRRELQRSLAQWRAEWRSGQQVWQAAEQAQAQTRRAALAVRKGYELGEGSLSEVLLLQRQWLDQQQTAATAELEALRARWRWQLETGARWAWVPEAAR</sequence>
<dbReference type="InterPro" id="IPR003423">
    <property type="entry name" value="OMP_efflux"/>
</dbReference>
<accession>A0A4R6R7N4</accession>
<dbReference type="PANTHER" id="PTHR30203">
    <property type="entry name" value="OUTER MEMBRANE CATION EFFLUX PROTEIN"/>
    <property type="match status" value="1"/>
</dbReference>
<evidence type="ECO:0000313" key="2">
    <source>
        <dbReference type="EMBL" id="TDP81586.1"/>
    </source>
</evidence>
<protein>
    <submittedName>
        <fullName evidence="2">Outer membrane protein TolC</fullName>
    </submittedName>
</protein>
<comment type="caution">
    <text evidence="2">The sequence shown here is derived from an EMBL/GenBank/DDBJ whole genome shotgun (WGS) entry which is preliminary data.</text>
</comment>